<evidence type="ECO:0000256" key="1">
    <source>
        <dbReference type="ARBA" id="ARBA00004377"/>
    </source>
</evidence>
<evidence type="ECO:0000313" key="12">
    <source>
        <dbReference type="Proteomes" id="UP000280434"/>
    </source>
</evidence>
<keyword evidence="7" id="KW-0653">Protein transport</keyword>
<evidence type="ECO:0000256" key="3">
    <source>
        <dbReference type="ARBA" id="ARBA00022448"/>
    </source>
</evidence>
<comment type="subcellular location">
    <subcellularLocation>
        <location evidence="1">Cell inner membrane</location>
        <topology evidence="1">Single-pass membrane protein</topology>
    </subcellularLocation>
</comment>
<dbReference type="AlphaFoldDB" id="A0A494X480"/>
<organism evidence="11 12">
    <name type="scientific">Trinickia fusca</name>
    <dbReference type="NCBI Taxonomy" id="2419777"/>
    <lineage>
        <taxon>Bacteria</taxon>
        <taxon>Pseudomonadati</taxon>
        <taxon>Pseudomonadota</taxon>
        <taxon>Betaproteobacteria</taxon>
        <taxon>Burkholderiales</taxon>
        <taxon>Burkholderiaceae</taxon>
        <taxon>Trinickia</taxon>
    </lineage>
</organism>
<dbReference type="InterPro" id="IPR007690">
    <property type="entry name" value="T2SS_GspM"/>
</dbReference>
<sequence>MDDREQERTMNKTALMNAWAGFWEGRTAREKTLLTWGGAVIGVVVVYSVLWAPAQQGRAQLRETLPAMRHQIAQMTAQADEARSLAAAAQGVPPTGGALKDALTASLTQNGLAGAQVQLAGDAVSIDLKNVSFPAWTMWLDDARRQFKVHPTQTHVTALKADGQVDVSATLQSAAARGG</sequence>
<dbReference type="EMBL" id="RBZV01000009">
    <property type="protein sequence ID" value="RKP45497.1"/>
    <property type="molecule type" value="Genomic_DNA"/>
</dbReference>
<protein>
    <submittedName>
        <fullName evidence="11">Type II secretion system protein M</fullName>
    </submittedName>
</protein>
<proteinExistence type="inferred from homology"/>
<evidence type="ECO:0000256" key="6">
    <source>
        <dbReference type="ARBA" id="ARBA00022692"/>
    </source>
</evidence>
<evidence type="ECO:0000256" key="8">
    <source>
        <dbReference type="ARBA" id="ARBA00022989"/>
    </source>
</evidence>
<evidence type="ECO:0000256" key="5">
    <source>
        <dbReference type="ARBA" id="ARBA00022519"/>
    </source>
</evidence>
<name>A0A494X480_9BURK</name>
<evidence type="ECO:0000256" key="9">
    <source>
        <dbReference type="ARBA" id="ARBA00023136"/>
    </source>
</evidence>
<dbReference type="GO" id="GO:0005886">
    <property type="term" value="C:plasma membrane"/>
    <property type="evidence" value="ECO:0007669"/>
    <property type="project" value="UniProtKB-SubCell"/>
</dbReference>
<keyword evidence="9 10" id="KW-0472">Membrane</keyword>
<dbReference type="Gene3D" id="3.30.1360.100">
    <property type="entry name" value="General secretion pathway protein M, EpsM"/>
    <property type="match status" value="1"/>
</dbReference>
<keyword evidence="3" id="KW-0813">Transport</keyword>
<comment type="similarity">
    <text evidence="2">Belongs to the GSP M family.</text>
</comment>
<dbReference type="Proteomes" id="UP000280434">
    <property type="component" value="Unassembled WGS sequence"/>
</dbReference>
<feature type="transmembrane region" description="Helical" evidence="10">
    <location>
        <begin position="33"/>
        <end position="52"/>
    </location>
</feature>
<keyword evidence="12" id="KW-1185">Reference proteome</keyword>
<evidence type="ECO:0000256" key="4">
    <source>
        <dbReference type="ARBA" id="ARBA00022475"/>
    </source>
</evidence>
<dbReference type="SUPFAM" id="SSF103054">
    <property type="entry name" value="General secretion pathway protein M, EpsM"/>
    <property type="match status" value="1"/>
</dbReference>
<accession>A0A494X480</accession>
<keyword evidence="6 10" id="KW-0812">Transmembrane</keyword>
<dbReference type="InterPro" id="IPR023229">
    <property type="entry name" value="T2SS_M_periplasmic_sf"/>
</dbReference>
<keyword evidence="5" id="KW-0997">Cell inner membrane</keyword>
<dbReference type="GO" id="GO:0015628">
    <property type="term" value="P:protein secretion by the type II secretion system"/>
    <property type="evidence" value="ECO:0007669"/>
    <property type="project" value="InterPro"/>
</dbReference>
<dbReference type="Pfam" id="PF04612">
    <property type="entry name" value="T2SSM"/>
    <property type="match status" value="1"/>
</dbReference>
<comment type="caution">
    <text evidence="11">The sequence shown here is derived from an EMBL/GenBank/DDBJ whole genome shotgun (WGS) entry which is preliminary data.</text>
</comment>
<keyword evidence="4" id="KW-1003">Cell membrane</keyword>
<keyword evidence="8 10" id="KW-1133">Transmembrane helix</keyword>
<dbReference type="GO" id="GO:0015627">
    <property type="term" value="C:type II protein secretion system complex"/>
    <property type="evidence" value="ECO:0007669"/>
    <property type="project" value="InterPro"/>
</dbReference>
<evidence type="ECO:0000256" key="7">
    <source>
        <dbReference type="ARBA" id="ARBA00022927"/>
    </source>
</evidence>
<reference evidence="11 12" key="1">
    <citation type="submission" date="2018-10" db="EMBL/GenBank/DDBJ databases">
        <title>Paraburkholderia sp. 7MK8-2, isolated from soil.</title>
        <authorList>
            <person name="Gao Z.-H."/>
            <person name="Qiu L.-H."/>
        </authorList>
    </citation>
    <scope>NUCLEOTIDE SEQUENCE [LARGE SCALE GENOMIC DNA]</scope>
    <source>
        <strain evidence="11 12">7MK8-2</strain>
    </source>
</reference>
<evidence type="ECO:0000256" key="2">
    <source>
        <dbReference type="ARBA" id="ARBA00010637"/>
    </source>
</evidence>
<gene>
    <name evidence="11" type="ORF">D7S89_19240</name>
</gene>
<evidence type="ECO:0000313" key="11">
    <source>
        <dbReference type="EMBL" id="RKP45497.1"/>
    </source>
</evidence>
<dbReference type="OrthoDB" id="8563628at2"/>
<evidence type="ECO:0000256" key="10">
    <source>
        <dbReference type="SAM" id="Phobius"/>
    </source>
</evidence>